<comment type="function">
    <text evidence="1">Directs RNA polymerase II nuclear import.</text>
</comment>
<sequence>MDFQAQTTTQIVRIKRKRTDEPLDALVIESKSRRKKSRGASGFFQFAETVETADFWDDPELTKELKTRLSKLASDIAVSSNPETRATSNESPAKRYTILKPTNPKVASEQTLPTSKSSSDNLTMYDAVLETRKRRNIDDEPVDPEIEKFIPMLTEYLRLSDQPANIISETSNGANEYVWDVFYHRPVTNGWSMPANIATISGVPNIGMDDSDSGSDSPGDDDDEDSNTEDFYRNDYPEEDEESDHHLSDSEEEYSELEDEEDEEEAEFYEFIRSRGRGPGRF</sequence>
<proteinExistence type="inferred from homology"/>
<dbReference type="PANTHER" id="PTHR31196:SF2">
    <property type="entry name" value="RNA POLYMERASE II NUCLEAR LOCALIZATION PROTEIN SLC7A6OS-RELATED"/>
    <property type="match status" value="1"/>
</dbReference>
<comment type="subcellular location">
    <subcellularLocation>
        <location evidence="3">Cytoplasm</location>
    </subcellularLocation>
    <subcellularLocation>
        <location evidence="2">Nucleus</location>
    </subcellularLocation>
</comment>
<keyword evidence="8" id="KW-0653">Protein transport</keyword>
<evidence type="ECO:0000256" key="8">
    <source>
        <dbReference type="ARBA" id="ARBA00022927"/>
    </source>
</evidence>
<comment type="caution">
    <text evidence="12">The sequence shown here is derived from an EMBL/GenBank/DDBJ whole genome shotgun (WGS) entry which is preliminary data.</text>
</comment>
<dbReference type="EMBL" id="BPWL01000004">
    <property type="protein sequence ID" value="GJJ09793.1"/>
    <property type="molecule type" value="Genomic_DNA"/>
</dbReference>
<protein>
    <recommendedName>
        <fullName evidence="5">Probable RNA polymerase II nuclear localization protein SLC7A6OS</fullName>
    </recommendedName>
</protein>
<evidence type="ECO:0000256" key="3">
    <source>
        <dbReference type="ARBA" id="ARBA00004496"/>
    </source>
</evidence>
<dbReference type="InterPro" id="IPR040218">
    <property type="entry name" value="SLC7A6OS"/>
</dbReference>
<dbReference type="Proteomes" id="UP001050691">
    <property type="component" value="Unassembled WGS sequence"/>
</dbReference>
<feature type="compositionally biased region" description="Acidic residues" evidence="10">
    <location>
        <begin position="250"/>
        <end position="268"/>
    </location>
</feature>
<feature type="region of interest" description="Disordered" evidence="10">
    <location>
        <begin position="202"/>
        <end position="282"/>
    </location>
</feature>
<gene>
    <name evidence="12" type="ORF">Clacol_004017</name>
</gene>
<evidence type="ECO:0000256" key="7">
    <source>
        <dbReference type="ARBA" id="ARBA00022490"/>
    </source>
</evidence>
<feature type="domain" description="Transcription factor Iwr1" evidence="11">
    <location>
        <begin position="176"/>
        <end position="240"/>
    </location>
</feature>
<evidence type="ECO:0000256" key="4">
    <source>
        <dbReference type="ARBA" id="ARBA00010218"/>
    </source>
</evidence>
<evidence type="ECO:0000256" key="5">
    <source>
        <dbReference type="ARBA" id="ARBA00017036"/>
    </source>
</evidence>
<dbReference type="GO" id="GO:0005634">
    <property type="term" value="C:nucleus"/>
    <property type="evidence" value="ECO:0007669"/>
    <property type="project" value="UniProtKB-SubCell"/>
</dbReference>
<evidence type="ECO:0000256" key="6">
    <source>
        <dbReference type="ARBA" id="ARBA00022448"/>
    </source>
</evidence>
<evidence type="ECO:0000256" key="2">
    <source>
        <dbReference type="ARBA" id="ARBA00004123"/>
    </source>
</evidence>
<dbReference type="GO" id="GO:0015031">
    <property type="term" value="P:protein transport"/>
    <property type="evidence" value="ECO:0007669"/>
    <property type="project" value="UniProtKB-KW"/>
</dbReference>
<dbReference type="GO" id="GO:0005737">
    <property type="term" value="C:cytoplasm"/>
    <property type="evidence" value="ECO:0007669"/>
    <property type="project" value="UniProtKB-SubCell"/>
</dbReference>
<dbReference type="InterPro" id="IPR013883">
    <property type="entry name" value="TF_Iwr1_dom"/>
</dbReference>
<evidence type="ECO:0000313" key="12">
    <source>
        <dbReference type="EMBL" id="GJJ09793.1"/>
    </source>
</evidence>
<evidence type="ECO:0000256" key="10">
    <source>
        <dbReference type="SAM" id="MobiDB-lite"/>
    </source>
</evidence>
<evidence type="ECO:0000256" key="1">
    <source>
        <dbReference type="ARBA" id="ARBA00003202"/>
    </source>
</evidence>
<accession>A0AAV5AAZ3</accession>
<reference evidence="12" key="1">
    <citation type="submission" date="2021-10" db="EMBL/GenBank/DDBJ databases">
        <title>De novo Genome Assembly of Clathrus columnatus (Basidiomycota, Fungi) Using Illumina and Nanopore Sequence Data.</title>
        <authorList>
            <person name="Ogiso-Tanaka E."/>
            <person name="Itagaki H."/>
            <person name="Hosoya T."/>
            <person name="Hosaka K."/>
        </authorList>
    </citation>
    <scope>NUCLEOTIDE SEQUENCE</scope>
    <source>
        <strain evidence="12">MO-923</strain>
    </source>
</reference>
<dbReference type="Pfam" id="PF08574">
    <property type="entry name" value="Iwr1"/>
    <property type="match status" value="1"/>
</dbReference>
<keyword evidence="7" id="KW-0963">Cytoplasm</keyword>
<evidence type="ECO:0000259" key="11">
    <source>
        <dbReference type="Pfam" id="PF08574"/>
    </source>
</evidence>
<dbReference type="PANTHER" id="PTHR31196">
    <property type="entry name" value="RNA POLYMERASE II NUCLEAR LOCALIZATION PROTEIN SLC7A6OS-RELATED"/>
    <property type="match status" value="1"/>
</dbReference>
<dbReference type="AlphaFoldDB" id="A0AAV5AAZ3"/>
<feature type="compositionally biased region" description="Acidic residues" evidence="10">
    <location>
        <begin position="209"/>
        <end position="228"/>
    </location>
</feature>
<name>A0AAV5AAZ3_9AGAM</name>
<dbReference type="GO" id="GO:0032502">
    <property type="term" value="P:developmental process"/>
    <property type="evidence" value="ECO:0007669"/>
    <property type="project" value="TreeGrafter"/>
</dbReference>
<keyword evidence="6" id="KW-0813">Transport</keyword>
<keyword evidence="13" id="KW-1185">Reference proteome</keyword>
<organism evidence="12 13">
    <name type="scientific">Clathrus columnatus</name>
    <dbReference type="NCBI Taxonomy" id="1419009"/>
    <lineage>
        <taxon>Eukaryota</taxon>
        <taxon>Fungi</taxon>
        <taxon>Dikarya</taxon>
        <taxon>Basidiomycota</taxon>
        <taxon>Agaricomycotina</taxon>
        <taxon>Agaricomycetes</taxon>
        <taxon>Phallomycetidae</taxon>
        <taxon>Phallales</taxon>
        <taxon>Clathraceae</taxon>
        <taxon>Clathrus</taxon>
    </lineage>
</organism>
<comment type="similarity">
    <text evidence="4">Belongs to the IWR1/SLC7A6OS family.</text>
</comment>
<evidence type="ECO:0000256" key="9">
    <source>
        <dbReference type="ARBA" id="ARBA00023242"/>
    </source>
</evidence>
<feature type="compositionally biased region" description="Polar residues" evidence="10">
    <location>
        <begin position="108"/>
        <end position="122"/>
    </location>
</feature>
<feature type="region of interest" description="Disordered" evidence="10">
    <location>
        <begin position="101"/>
        <end position="123"/>
    </location>
</feature>
<keyword evidence="9" id="KW-0539">Nucleus</keyword>
<evidence type="ECO:0000313" key="13">
    <source>
        <dbReference type="Proteomes" id="UP001050691"/>
    </source>
</evidence>